<keyword evidence="2" id="KW-0808">Transferase</keyword>
<evidence type="ECO:0000313" key="2">
    <source>
        <dbReference type="EMBL" id="DAF42563.1"/>
    </source>
</evidence>
<dbReference type="SUPFAM" id="SSF53448">
    <property type="entry name" value="Nucleotide-diphospho-sugar transferases"/>
    <property type="match status" value="1"/>
</dbReference>
<dbReference type="InterPro" id="IPR005835">
    <property type="entry name" value="NTP_transferase_dom"/>
</dbReference>
<reference evidence="2" key="1">
    <citation type="journal article" date="2021" name="Proc. Natl. Acad. Sci. U.S.A.">
        <title>A Catalog of Tens of Thousands of Viruses from Human Metagenomes Reveals Hidden Associations with Chronic Diseases.</title>
        <authorList>
            <person name="Tisza M.J."/>
            <person name="Buck C.B."/>
        </authorList>
    </citation>
    <scope>NUCLEOTIDE SEQUENCE</scope>
    <source>
        <strain evidence="2">CtHip2</strain>
    </source>
</reference>
<dbReference type="Pfam" id="PF00483">
    <property type="entry name" value="NTP_transferase"/>
    <property type="match status" value="1"/>
</dbReference>
<sequence>MNTIKTAVILAGGRGTRLSEQTHKIPKPLVELHNKPIILHIMEKLAKDGIEKFYILGGYKIEEIYKYFLSNINISNNKLIFSNALSGLEMTNNLSFLKDIEVQILDTGLDSGTAQRLYQLKDELKEPFLMTYGDSISNVDTSAIEKLLLENDETIISLCAVPKKERFGLLTIENDSEVTAFKEKSNDSKEFVNGGYICMKPEIFNFFTEKDYDFSHDVLEKPELIGHLRAHIHNGFWKAIDSQRDLEEAEDLLKEN</sequence>
<evidence type="ECO:0000259" key="1">
    <source>
        <dbReference type="Pfam" id="PF00483"/>
    </source>
</evidence>
<dbReference type="PANTHER" id="PTHR47183">
    <property type="entry name" value="GLUCOSE-1-PHOSPHATE CYTIDYLYLTRANSFERASE-RELATED"/>
    <property type="match status" value="1"/>
</dbReference>
<feature type="domain" description="Nucleotidyl transferase" evidence="1">
    <location>
        <begin position="7"/>
        <end position="250"/>
    </location>
</feature>
<organism evidence="2">
    <name type="scientific">Siphoviridae sp. ctHip2</name>
    <dbReference type="NCBI Taxonomy" id="2827830"/>
    <lineage>
        <taxon>Viruses</taxon>
        <taxon>Duplodnaviria</taxon>
        <taxon>Heunggongvirae</taxon>
        <taxon>Uroviricota</taxon>
        <taxon>Caudoviricetes</taxon>
    </lineage>
</organism>
<dbReference type="InterPro" id="IPR013446">
    <property type="entry name" value="G1P_cyt_trans-like"/>
</dbReference>
<proteinExistence type="predicted"/>
<dbReference type="GO" id="GO:0047343">
    <property type="term" value="F:glucose-1-phosphate cytidylyltransferase activity"/>
    <property type="evidence" value="ECO:0007669"/>
    <property type="project" value="InterPro"/>
</dbReference>
<dbReference type="PANTHER" id="PTHR47183:SF2">
    <property type="entry name" value="GLUCOSE-1-PHOSPHATE CYTIDYLYLTRANSFERASE-RELATED"/>
    <property type="match status" value="1"/>
</dbReference>
<accession>A0A8S5RVN1</accession>
<name>A0A8S5RVN1_9CAUD</name>
<dbReference type="EMBL" id="BK032497">
    <property type="protein sequence ID" value="DAF42563.1"/>
    <property type="molecule type" value="Genomic_DNA"/>
</dbReference>
<protein>
    <submittedName>
        <fullName evidence="2">Cytidylyltransferase</fullName>
    </submittedName>
</protein>
<dbReference type="InterPro" id="IPR029044">
    <property type="entry name" value="Nucleotide-diphossugar_trans"/>
</dbReference>
<dbReference type="Gene3D" id="3.90.550.10">
    <property type="entry name" value="Spore Coat Polysaccharide Biosynthesis Protein SpsA, Chain A"/>
    <property type="match status" value="1"/>
</dbReference>
<keyword evidence="2" id="KW-0548">Nucleotidyltransferase</keyword>